<feature type="region of interest" description="Disordered" evidence="1">
    <location>
        <begin position="1"/>
        <end position="24"/>
    </location>
</feature>
<feature type="transmembrane region" description="Helical" evidence="2">
    <location>
        <begin position="633"/>
        <end position="654"/>
    </location>
</feature>
<keyword evidence="2" id="KW-0472">Membrane</keyword>
<evidence type="ECO:0000313" key="4">
    <source>
        <dbReference type="Proteomes" id="UP001434337"/>
    </source>
</evidence>
<reference evidence="3 4" key="1">
    <citation type="journal article" date="2023" name="Environ Microbiome">
        <title>A coral-associated actinobacterium mitigates coral bleaching under heat stress.</title>
        <authorList>
            <person name="Li J."/>
            <person name="Zou Y."/>
            <person name="Li Q."/>
            <person name="Zhang J."/>
            <person name="Bourne D.G."/>
            <person name="Lyu Y."/>
            <person name="Liu C."/>
            <person name="Zhang S."/>
        </authorList>
    </citation>
    <scope>NUCLEOTIDE SEQUENCE [LARGE SCALE GENOMIC DNA]</scope>
    <source>
        <strain evidence="3 4">SCSIO 13291</strain>
    </source>
</reference>
<dbReference type="RefSeq" id="WP_342371870.1">
    <property type="nucleotide sequence ID" value="NZ_CP115965.1"/>
</dbReference>
<feature type="transmembrane region" description="Helical" evidence="2">
    <location>
        <begin position="379"/>
        <end position="397"/>
    </location>
</feature>
<feature type="transmembrane region" description="Helical" evidence="2">
    <location>
        <begin position="403"/>
        <end position="421"/>
    </location>
</feature>
<accession>A0ABZ3C5F5</accession>
<dbReference type="EMBL" id="CP115965">
    <property type="protein sequence ID" value="WZW97497.1"/>
    <property type="molecule type" value="Genomic_DNA"/>
</dbReference>
<protein>
    <submittedName>
        <fullName evidence="3">DUF2339 domain-containing protein</fullName>
    </submittedName>
</protein>
<keyword evidence="2" id="KW-1133">Transmembrane helix</keyword>
<dbReference type="PANTHER" id="PTHR38434:SF1">
    <property type="entry name" value="BLL2549 PROTEIN"/>
    <property type="match status" value="1"/>
</dbReference>
<dbReference type="PANTHER" id="PTHR38434">
    <property type="entry name" value="BLL2549 PROTEIN"/>
    <property type="match status" value="1"/>
</dbReference>
<feature type="compositionally biased region" description="Low complexity" evidence="1">
    <location>
        <begin position="176"/>
        <end position="185"/>
    </location>
</feature>
<dbReference type="Proteomes" id="UP001434337">
    <property type="component" value="Chromosome"/>
</dbReference>
<sequence>MTHTPGPDAGRAPAASSQSLDDPDAITARIRGEIAEVSRGLVRLAGDLDALAGALALQQRTVAGDAAAQDAAARDAPGQDTPGQGAPGQGASGQGTSGQGTSGQGTSRQDAPGRPPLGTAPFPGRPAGQAPFPAAVPWGPPQVVPGRPGPAQDAPARGPGSPAPQPTPATQPTPAHPSQRPAAQLPAPPRSPRPPSPPRPPRRPVSLAEIFAIVGSGVTLIGVALVLLMPQDGFLGPLARTTIGLSLAAAAVAAAFWQHRFDPKNIGAQALFATGVASTFLCLVALTAIFTDPAGRPLLAVLPGLVLAGLVSLAGVWVAVSWRSQWLAVLAMLGSLVLAPLLSQNDRLAVLAFMLVLTVASGAFQRAVDWPVLVLARTLPTGLVFLAMTIDELLILARGGADSLILLALVTALALCGLLIAVMHQRNDAGTRVAAVIAFVLFCGPLLVGGWNVDKLPSVAAYVVVGAVATAAGFWPQRVHTWVRAAAIPLGALFLAVAALRAFDAAHQGYLWFGLAIAYLAVAERVRFRPVMVVGVLLAGVGALVWLPSLVSLVSLQAVADGRLGIEHVVQSVLGLVATLLVVRALRLDWPEGGHVLNYAVWVGTVLFGTVAVVLAGTLLGHTLGDVANGFQVAHAVATVSWMALSVALLSRGLRRASDAQAARHIAIALAAAAVAKLFLFDLGALPGLARALAFIVVGILLLVIGTWYHGQLEKVRRATAEPTPGADADPAVQPAPAVQPDPSAAPAPGPDADPMR</sequence>
<feature type="transmembrane region" description="Helical" evidence="2">
    <location>
        <begin position="348"/>
        <end position="367"/>
    </location>
</feature>
<feature type="transmembrane region" description="Helical" evidence="2">
    <location>
        <begin position="666"/>
        <end position="686"/>
    </location>
</feature>
<organism evidence="3 4">
    <name type="scientific">Propioniciclava soli</name>
    <dbReference type="NCBI Taxonomy" id="2775081"/>
    <lineage>
        <taxon>Bacteria</taxon>
        <taxon>Bacillati</taxon>
        <taxon>Actinomycetota</taxon>
        <taxon>Actinomycetes</taxon>
        <taxon>Propionibacteriales</taxon>
        <taxon>Propionibacteriaceae</taxon>
        <taxon>Propioniciclava</taxon>
    </lineage>
</organism>
<feature type="transmembrane region" description="Helical" evidence="2">
    <location>
        <begin position="459"/>
        <end position="475"/>
    </location>
</feature>
<feature type="transmembrane region" description="Helical" evidence="2">
    <location>
        <begin position="234"/>
        <end position="257"/>
    </location>
</feature>
<dbReference type="Pfam" id="PF10101">
    <property type="entry name" value="DUF2339"/>
    <property type="match status" value="1"/>
</dbReference>
<keyword evidence="4" id="KW-1185">Reference proteome</keyword>
<feature type="transmembrane region" description="Helical" evidence="2">
    <location>
        <begin position="297"/>
        <end position="319"/>
    </location>
</feature>
<evidence type="ECO:0000256" key="2">
    <source>
        <dbReference type="SAM" id="Phobius"/>
    </source>
</evidence>
<feature type="transmembrane region" description="Helical" evidence="2">
    <location>
        <begin position="326"/>
        <end position="342"/>
    </location>
</feature>
<dbReference type="InterPro" id="IPR019286">
    <property type="entry name" value="DUF2339_TM"/>
</dbReference>
<feature type="region of interest" description="Disordered" evidence="1">
    <location>
        <begin position="720"/>
        <end position="757"/>
    </location>
</feature>
<evidence type="ECO:0000313" key="3">
    <source>
        <dbReference type="EMBL" id="WZW97497.1"/>
    </source>
</evidence>
<feature type="transmembrane region" description="Helical" evidence="2">
    <location>
        <begin position="269"/>
        <end position="291"/>
    </location>
</feature>
<gene>
    <name evidence="3" type="ORF">PCC79_11350</name>
</gene>
<feature type="compositionally biased region" description="Low complexity" evidence="1">
    <location>
        <begin position="61"/>
        <end position="84"/>
    </location>
</feature>
<proteinExistence type="predicted"/>
<feature type="transmembrane region" description="Helical" evidence="2">
    <location>
        <begin position="509"/>
        <end position="526"/>
    </location>
</feature>
<feature type="transmembrane region" description="Helical" evidence="2">
    <location>
        <begin position="568"/>
        <end position="587"/>
    </location>
</feature>
<name>A0ABZ3C5F5_9ACTN</name>
<feature type="transmembrane region" description="Helical" evidence="2">
    <location>
        <begin position="599"/>
        <end position="621"/>
    </location>
</feature>
<evidence type="ECO:0000256" key="1">
    <source>
        <dbReference type="SAM" id="MobiDB-lite"/>
    </source>
</evidence>
<feature type="compositionally biased region" description="Pro residues" evidence="1">
    <location>
        <begin position="161"/>
        <end position="175"/>
    </location>
</feature>
<feature type="compositionally biased region" description="Pro residues" evidence="1">
    <location>
        <begin position="738"/>
        <end position="757"/>
    </location>
</feature>
<feature type="region of interest" description="Disordered" evidence="1">
    <location>
        <begin position="61"/>
        <end position="203"/>
    </location>
</feature>
<feature type="compositionally biased region" description="Pro residues" evidence="1">
    <location>
        <begin position="186"/>
        <end position="199"/>
    </location>
</feature>
<feature type="transmembrane region" description="Helical" evidence="2">
    <location>
        <begin position="533"/>
        <end position="556"/>
    </location>
</feature>
<feature type="transmembrane region" description="Helical" evidence="2">
    <location>
        <begin position="207"/>
        <end position="228"/>
    </location>
</feature>
<feature type="compositionally biased region" description="Gly residues" evidence="1">
    <location>
        <begin position="85"/>
        <end position="103"/>
    </location>
</feature>
<feature type="transmembrane region" description="Helical" evidence="2">
    <location>
        <begin position="692"/>
        <end position="709"/>
    </location>
</feature>
<feature type="transmembrane region" description="Helical" evidence="2">
    <location>
        <begin position="433"/>
        <end position="453"/>
    </location>
</feature>
<keyword evidence="2" id="KW-0812">Transmembrane</keyword>
<feature type="compositionally biased region" description="Low complexity" evidence="1">
    <location>
        <begin position="725"/>
        <end position="737"/>
    </location>
</feature>
<feature type="transmembrane region" description="Helical" evidence="2">
    <location>
        <begin position="482"/>
        <end position="503"/>
    </location>
</feature>